<accession>A0A6A4I083</accession>
<dbReference type="OrthoDB" id="2745518at2759"/>
<keyword evidence="2" id="KW-1185">Reference proteome</keyword>
<evidence type="ECO:0000313" key="2">
    <source>
        <dbReference type="Proteomes" id="UP000799118"/>
    </source>
</evidence>
<protein>
    <recommendedName>
        <fullName evidence="3">F-box domain-containing protein</fullName>
    </recommendedName>
</protein>
<evidence type="ECO:0008006" key="3">
    <source>
        <dbReference type="Google" id="ProtNLM"/>
    </source>
</evidence>
<sequence>MEGCSTATGFLHLSDDVIEEILKYSTSNSMLLSTILVAKSIYLIFQTHPRSILHSLYFYVLGPTFPQALELYNYRAFSEKKGGAIAQVAPEIDIILTARERKSIELMERRVTRLENIFSFRHIDRTSVFRRLQRQESTRFRRAVYRIMFYNCDFPVNKYPFVEEVDRDPQKEIHELREERLKRRAFFSNFSTQELLEIYTISVFLENLAHSSFKDLYDGRALDDITSLALAAGPETILRCHRSQSDDPIYDVIEELVDKLEYHPLLKDYLSYPLLKVLDEREVGPPAQGLTFWHSISTRVTGNNELCHRCNQELGFLTWTRKTWTPLSTIYGPRSRRYSAKSLHDFFPRSLWENKVESVFLRKTLEAHPDNDYLTKIMDDIYDCNLKQENYASWSRDEFLCNDCFDRFLGEHLWIWLRYVKASTGELNEDCPRGYDCEIPIEKHREQFNHLCERQSGLGAVSQEV</sequence>
<reference evidence="1" key="1">
    <citation type="journal article" date="2019" name="Environ. Microbiol.">
        <title>Fungal ecological strategies reflected in gene transcription - a case study of two litter decomposers.</title>
        <authorList>
            <person name="Barbi F."/>
            <person name="Kohler A."/>
            <person name="Barry K."/>
            <person name="Baskaran P."/>
            <person name="Daum C."/>
            <person name="Fauchery L."/>
            <person name="Ihrmark K."/>
            <person name="Kuo A."/>
            <person name="LaButti K."/>
            <person name="Lipzen A."/>
            <person name="Morin E."/>
            <person name="Grigoriev I.V."/>
            <person name="Henrissat B."/>
            <person name="Lindahl B."/>
            <person name="Martin F."/>
        </authorList>
    </citation>
    <scope>NUCLEOTIDE SEQUENCE</scope>
    <source>
        <strain evidence="1">JB14</strain>
    </source>
</reference>
<evidence type="ECO:0000313" key="1">
    <source>
        <dbReference type="EMBL" id="KAE9403390.1"/>
    </source>
</evidence>
<dbReference type="Proteomes" id="UP000799118">
    <property type="component" value="Unassembled WGS sequence"/>
</dbReference>
<organism evidence="1 2">
    <name type="scientific">Gymnopus androsaceus JB14</name>
    <dbReference type="NCBI Taxonomy" id="1447944"/>
    <lineage>
        <taxon>Eukaryota</taxon>
        <taxon>Fungi</taxon>
        <taxon>Dikarya</taxon>
        <taxon>Basidiomycota</taxon>
        <taxon>Agaricomycotina</taxon>
        <taxon>Agaricomycetes</taxon>
        <taxon>Agaricomycetidae</taxon>
        <taxon>Agaricales</taxon>
        <taxon>Marasmiineae</taxon>
        <taxon>Omphalotaceae</taxon>
        <taxon>Gymnopus</taxon>
    </lineage>
</organism>
<name>A0A6A4I083_9AGAR</name>
<gene>
    <name evidence="1" type="ORF">BT96DRAFT_917494</name>
</gene>
<dbReference type="EMBL" id="ML769425">
    <property type="protein sequence ID" value="KAE9403390.1"/>
    <property type="molecule type" value="Genomic_DNA"/>
</dbReference>
<dbReference type="AlphaFoldDB" id="A0A6A4I083"/>
<proteinExistence type="predicted"/>